<keyword evidence="2" id="KW-1185">Reference proteome</keyword>
<dbReference type="EMBL" id="JAFBED010000001">
    <property type="protein sequence ID" value="MBM7618826.1"/>
    <property type="molecule type" value="Genomic_DNA"/>
</dbReference>
<sequence>MMKKQILLIRLLFIDKRKGQIDEVCPFGIFLLN</sequence>
<organism evidence="1 2">
    <name type="scientific">Sutcliffiella tianshenii</name>
    <dbReference type="NCBI Taxonomy" id="1463404"/>
    <lineage>
        <taxon>Bacteria</taxon>
        <taxon>Bacillati</taxon>
        <taxon>Bacillota</taxon>
        <taxon>Bacilli</taxon>
        <taxon>Bacillales</taxon>
        <taxon>Bacillaceae</taxon>
        <taxon>Sutcliffiella</taxon>
    </lineage>
</organism>
<proteinExistence type="predicted"/>
<evidence type="ECO:0000313" key="2">
    <source>
        <dbReference type="Proteomes" id="UP000737402"/>
    </source>
</evidence>
<gene>
    <name evidence="1" type="ORF">JOC95_000668</name>
</gene>
<evidence type="ECO:0000313" key="1">
    <source>
        <dbReference type="EMBL" id="MBM7618826.1"/>
    </source>
</evidence>
<reference evidence="1 2" key="1">
    <citation type="submission" date="2021-01" db="EMBL/GenBank/DDBJ databases">
        <title>Genomic Encyclopedia of Type Strains, Phase IV (KMG-IV): sequencing the most valuable type-strain genomes for metagenomic binning, comparative biology and taxonomic classification.</title>
        <authorList>
            <person name="Goeker M."/>
        </authorList>
    </citation>
    <scope>NUCLEOTIDE SEQUENCE [LARGE SCALE GENOMIC DNA]</scope>
    <source>
        <strain evidence="1 2">DSM 25879</strain>
    </source>
</reference>
<name>A0ABS2NVY1_9BACI</name>
<dbReference type="Proteomes" id="UP000737402">
    <property type="component" value="Unassembled WGS sequence"/>
</dbReference>
<accession>A0ABS2NVY1</accession>
<protein>
    <submittedName>
        <fullName evidence="1">Uncharacterized protein</fullName>
    </submittedName>
</protein>
<comment type="caution">
    <text evidence="1">The sequence shown here is derived from an EMBL/GenBank/DDBJ whole genome shotgun (WGS) entry which is preliminary data.</text>
</comment>